<reference evidence="2" key="1">
    <citation type="submission" date="2020-07" db="EMBL/GenBank/DDBJ databases">
        <title>The High-quality genome of the commercially important snow crab, Chionoecetes opilio.</title>
        <authorList>
            <person name="Jeong J.-H."/>
            <person name="Ryu S."/>
        </authorList>
    </citation>
    <scope>NUCLEOTIDE SEQUENCE</scope>
    <source>
        <strain evidence="2">MADBK_172401_WGS</strain>
        <tissue evidence="2">Digestive gland</tissue>
    </source>
</reference>
<organism evidence="2 3">
    <name type="scientific">Chionoecetes opilio</name>
    <name type="common">Atlantic snow crab</name>
    <name type="synonym">Cancer opilio</name>
    <dbReference type="NCBI Taxonomy" id="41210"/>
    <lineage>
        <taxon>Eukaryota</taxon>
        <taxon>Metazoa</taxon>
        <taxon>Ecdysozoa</taxon>
        <taxon>Arthropoda</taxon>
        <taxon>Crustacea</taxon>
        <taxon>Multicrustacea</taxon>
        <taxon>Malacostraca</taxon>
        <taxon>Eumalacostraca</taxon>
        <taxon>Eucarida</taxon>
        <taxon>Decapoda</taxon>
        <taxon>Pleocyemata</taxon>
        <taxon>Brachyura</taxon>
        <taxon>Eubrachyura</taxon>
        <taxon>Majoidea</taxon>
        <taxon>Majidae</taxon>
        <taxon>Chionoecetes</taxon>
    </lineage>
</organism>
<gene>
    <name evidence="2" type="ORF">GWK47_037252</name>
</gene>
<evidence type="ECO:0000313" key="3">
    <source>
        <dbReference type="Proteomes" id="UP000770661"/>
    </source>
</evidence>
<evidence type="ECO:0000313" key="2">
    <source>
        <dbReference type="EMBL" id="KAG0726109.1"/>
    </source>
</evidence>
<feature type="signal peptide" evidence="1">
    <location>
        <begin position="1"/>
        <end position="16"/>
    </location>
</feature>
<dbReference type="AlphaFoldDB" id="A0A8J5CYR6"/>
<comment type="caution">
    <text evidence="2">The sequence shown here is derived from an EMBL/GenBank/DDBJ whole genome shotgun (WGS) entry which is preliminary data.</text>
</comment>
<evidence type="ECO:0000256" key="1">
    <source>
        <dbReference type="SAM" id="SignalP"/>
    </source>
</evidence>
<feature type="chain" id="PRO_5035168494" evidence="1">
    <location>
        <begin position="17"/>
        <end position="196"/>
    </location>
</feature>
<keyword evidence="1" id="KW-0732">Signal</keyword>
<protein>
    <submittedName>
        <fullName evidence="2">Uncharacterized protein</fullName>
    </submittedName>
</protein>
<sequence>MCLLLTLQLNSFGAFPSWFSCMNISRHNLPALLQAHFTSSLTAFVPQAASSRQEPRTLFLHPVSNRSLQQLVSVVGPGDRLSRCQPGTLHAWCAAAGPVELGECSPSFCFSGRTVPSCFFHRHQRAGLVILNDCETFQHLELLASTVIWGMWMFYDEVEGICDFGIGTPCFPNRDFFPFPKKKGKSYHTLEAVEHG</sequence>
<name>A0A8J5CYR6_CHIOP</name>
<dbReference type="Proteomes" id="UP000770661">
    <property type="component" value="Unassembled WGS sequence"/>
</dbReference>
<accession>A0A8J5CYR6</accession>
<proteinExistence type="predicted"/>
<dbReference type="EMBL" id="JACEEZ010004816">
    <property type="protein sequence ID" value="KAG0726109.1"/>
    <property type="molecule type" value="Genomic_DNA"/>
</dbReference>
<keyword evidence="3" id="KW-1185">Reference proteome</keyword>